<evidence type="ECO:0000256" key="4">
    <source>
        <dbReference type="ARBA" id="ARBA00022643"/>
    </source>
</evidence>
<dbReference type="EMBL" id="VSSQ01000035">
    <property type="protein sequence ID" value="MPL67011.1"/>
    <property type="molecule type" value="Genomic_DNA"/>
</dbReference>
<evidence type="ECO:0000256" key="9">
    <source>
        <dbReference type="ARBA" id="ARBA00023235"/>
    </source>
</evidence>
<proteinExistence type="inferred from homology"/>
<dbReference type="Pfam" id="PF01070">
    <property type="entry name" value="FMN_dh"/>
    <property type="match status" value="1"/>
</dbReference>
<comment type="subunit">
    <text evidence="10">Homooctamer. Dimer of tetramers.</text>
</comment>
<dbReference type="PANTHER" id="PTHR43665:SF1">
    <property type="entry name" value="ISOPENTENYL-DIPHOSPHATE DELTA-ISOMERASE"/>
    <property type="match status" value="1"/>
</dbReference>
<evidence type="ECO:0000256" key="5">
    <source>
        <dbReference type="ARBA" id="ARBA00022723"/>
    </source>
</evidence>
<keyword evidence="6" id="KW-0460">Magnesium</keyword>
<dbReference type="NCBIfam" id="TIGR02151">
    <property type="entry name" value="IPP_isom_2"/>
    <property type="match status" value="1"/>
</dbReference>
<evidence type="ECO:0000256" key="10">
    <source>
        <dbReference type="ARBA" id="ARBA00025810"/>
    </source>
</evidence>
<keyword evidence="3" id="KW-0285">Flavoprotein</keyword>
<dbReference type="PANTHER" id="PTHR43665">
    <property type="entry name" value="ISOPENTENYL-DIPHOSPHATE DELTA-ISOMERASE"/>
    <property type="match status" value="1"/>
</dbReference>
<evidence type="ECO:0000256" key="8">
    <source>
        <dbReference type="ARBA" id="ARBA00023229"/>
    </source>
</evidence>
<comment type="caution">
    <text evidence="12">The sequence shown here is derived from an EMBL/GenBank/DDBJ whole genome shotgun (WGS) entry which is preliminary data.</text>
</comment>
<dbReference type="EC" id="5.3.3.2" evidence="12"/>
<dbReference type="SUPFAM" id="SSF51395">
    <property type="entry name" value="FMN-linked oxidoreductases"/>
    <property type="match status" value="1"/>
</dbReference>
<dbReference type="GO" id="GO:0008299">
    <property type="term" value="P:isoprenoid biosynthetic process"/>
    <property type="evidence" value="ECO:0007669"/>
    <property type="project" value="UniProtKB-KW"/>
</dbReference>
<dbReference type="InterPro" id="IPR000262">
    <property type="entry name" value="FMN-dep_DH"/>
</dbReference>
<keyword evidence="7" id="KW-0521">NADP</keyword>
<feature type="domain" description="FMN-dependent dehydrogenase" evidence="11">
    <location>
        <begin position="168"/>
        <end position="327"/>
    </location>
</feature>
<dbReference type="HAMAP" id="MF_00354">
    <property type="entry name" value="Idi_2"/>
    <property type="match status" value="1"/>
</dbReference>
<keyword evidence="5" id="KW-0479">Metal-binding</keyword>
<evidence type="ECO:0000256" key="1">
    <source>
        <dbReference type="ARBA" id="ARBA00001917"/>
    </source>
</evidence>
<evidence type="ECO:0000259" key="11">
    <source>
        <dbReference type="Pfam" id="PF01070"/>
    </source>
</evidence>
<keyword evidence="8" id="KW-0414">Isoprene biosynthesis</keyword>
<dbReference type="GO" id="GO:0004452">
    <property type="term" value="F:isopentenyl-diphosphate delta-isomerase activity"/>
    <property type="evidence" value="ECO:0007669"/>
    <property type="project" value="UniProtKB-EC"/>
</dbReference>
<dbReference type="AlphaFoldDB" id="A0A644TMS1"/>
<dbReference type="InterPro" id="IPR011179">
    <property type="entry name" value="IPdP_isomerase"/>
</dbReference>
<dbReference type="CDD" id="cd02811">
    <property type="entry name" value="IDI-2_FMN"/>
    <property type="match status" value="1"/>
</dbReference>
<keyword evidence="9 12" id="KW-0413">Isomerase</keyword>
<evidence type="ECO:0000256" key="7">
    <source>
        <dbReference type="ARBA" id="ARBA00022857"/>
    </source>
</evidence>
<dbReference type="GO" id="GO:0046872">
    <property type="term" value="F:metal ion binding"/>
    <property type="evidence" value="ECO:0007669"/>
    <property type="project" value="UniProtKB-KW"/>
</dbReference>
<protein>
    <submittedName>
        <fullName evidence="12">Isopentenyl-diphosphate delta-isomerase</fullName>
        <ecNumber evidence="12">5.3.3.2</ecNumber>
    </submittedName>
</protein>
<dbReference type="GO" id="GO:0016491">
    <property type="term" value="F:oxidoreductase activity"/>
    <property type="evidence" value="ECO:0007669"/>
    <property type="project" value="InterPro"/>
</dbReference>
<evidence type="ECO:0000256" key="2">
    <source>
        <dbReference type="ARBA" id="ARBA00022490"/>
    </source>
</evidence>
<evidence type="ECO:0000313" key="12">
    <source>
        <dbReference type="EMBL" id="MPL67011.1"/>
    </source>
</evidence>
<dbReference type="InterPro" id="IPR013785">
    <property type="entry name" value="Aldolase_TIM"/>
</dbReference>
<dbReference type="PIRSF" id="PIRSF003314">
    <property type="entry name" value="IPP_isomerase"/>
    <property type="match status" value="1"/>
</dbReference>
<organism evidence="12">
    <name type="scientific">bioreactor metagenome</name>
    <dbReference type="NCBI Taxonomy" id="1076179"/>
    <lineage>
        <taxon>unclassified sequences</taxon>
        <taxon>metagenomes</taxon>
        <taxon>ecological metagenomes</taxon>
    </lineage>
</organism>
<gene>
    <name evidence="12" type="primary">fni_3</name>
    <name evidence="12" type="ORF">SDC9_12700</name>
</gene>
<sequence>MDSREARKIDHIKYALALPDGPLATGFSDVHIMHNCLPELNREAVNLATNLAGIQLERPIIINAMTGGGKALSDINRKIAIIARETHCAMAVGSQYGAIIDNTNWESYRIARKENPHGIIFANVSALATVDEAKTAVDMLEAQALQIHLNVAQELVMAEGDRDFSGFLSAIESICNKLTVPVIAKETGCGMARTQVKALVNAGVRIIDIGGAGGTNFPAIEAARYKETNHELNDWGIPTVISLLEAVQVFGKNNGIIASGGLRSASDCLKAFALGASAVAMAGNLLRILNEGSIEAGCAYLIRLQSDLRDLMVLTASERIQDIGKTSVYFTGDTFQAIESLKIK</sequence>
<comment type="cofactor">
    <cofactor evidence="1">
        <name>FMN</name>
        <dbReference type="ChEBI" id="CHEBI:58210"/>
    </cofactor>
</comment>
<name>A0A644TMS1_9ZZZZ</name>
<evidence type="ECO:0000256" key="6">
    <source>
        <dbReference type="ARBA" id="ARBA00022842"/>
    </source>
</evidence>
<reference evidence="12" key="1">
    <citation type="submission" date="2019-08" db="EMBL/GenBank/DDBJ databases">
        <authorList>
            <person name="Kucharzyk K."/>
            <person name="Murdoch R.W."/>
            <person name="Higgins S."/>
            <person name="Loffler F."/>
        </authorList>
    </citation>
    <scope>NUCLEOTIDE SEQUENCE</scope>
</reference>
<accession>A0A644TMS1</accession>
<dbReference type="GO" id="GO:0010181">
    <property type="term" value="F:FMN binding"/>
    <property type="evidence" value="ECO:0007669"/>
    <property type="project" value="InterPro"/>
</dbReference>
<dbReference type="Gene3D" id="3.20.20.70">
    <property type="entry name" value="Aldolase class I"/>
    <property type="match status" value="1"/>
</dbReference>
<keyword evidence="2" id="KW-0963">Cytoplasm</keyword>
<evidence type="ECO:0000256" key="3">
    <source>
        <dbReference type="ARBA" id="ARBA00022630"/>
    </source>
</evidence>
<keyword evidence="4" id="KW-0288">FMN</keyword>